<evidence type="ECO:0000313" key="3">
    <source>
        <dbReference type="Proteomes" id="UP000076420"/>
    </source>
</evidence>
<sequence>MDEFKPRSIEVLIEQAHMFGIKGDELREFVLNQQKLDLERLKDLNRQKLDLERSKLELERKAIEVLKLKMELEVKLSLQGDVNYKIEIENDILTHEEQNNCQDIDNNISGIEDNEEIENVLSSKELSDFNYTVNDINEIEIGEVIENVLTTEELNDINEIEIGEVIENVLTTEELNDINEIEIGEVIENVLTTEELMDKELIDCQFIIHVLRPFHRVHKPLKRLNLTKGVYQVVGTGKVKPDPITSVFYKIRRH</sequence>
<dbReference type="EnsemblMetazoa" id="BGLB038779-RC">
    <property type="protein sequence ID" value="BGLB038779-PC"/>
    <property type="gene ID" value="BGLB038779"/>
</dbReference>
<dbReference type="AlphaFoldDB" id="A0A2C9M5W3"/>
<proteinExistence type="predicted"/>
<organism evidence="2 3">
    <name type="scientific">Biomphalaria glabrata</name>
    <name type="common">Bloodfluke planorb</name>
    <name type="synonym">Freshwater snail</name>
    <dbReference type="NCBI Taxonomy" id="6526"/>
    <lineage>
        <taxon>Eukaryota</taxon>
        <taxon>Metazoa</taxon>
        <taxon>Spiralia</taxon>
        <taxon>Lophotrochozoa</taxon>
        <taxon>Mollusca</taxon>
        <taxon>Gastropoda</taxon>
        <taxon>Heterobranchia</taxon>
        <taxon>Euthyneura</taxon>
        <taxon>Panpulmonata</taxon>
        <taxon>Hygrophila</taxon>
        <taxon>Lymnaeoidea</taxon>
        <taxon>Planorbidae</taxon>
        <taxon>Biomphalaria</taxon>
    </lineage>
</organism>
<reference evidence="2" key="1">
    <citation type="submission" date="2020-05" db="UniProtKB">
        <authorList>
            <consortium name="EnsemblMetazoa"/>
        </authorList>
    </citation>
    <scope>IDENTIFICATION</scope>
    <source>
        <strain evidence="2">BB02</strain>
    </source>
</reference>
<keyword evidence="1" id="KW-0175">Coiled coil</keyword>
<protein>
    <submittedName>
        <fullName evidence="2">Uncharacterized protein</fullName>
    </submittedName>
</protein>
<accession>A0A2C9M5W3</accession>
<gene>
    <name evidence="2" type="primary">106050870</name>
</gene>
<feature type="coiled-coil region" evidence="1">
    <location>
        <begin position="41"/>
        <end position="71"/>
    </location>
</feature>
<evidence type="ECO:0000313" key="2">
    <source>
        <dbReference type="EnsemblMetazoa" id="BGLB038779-PC"/>
    </source>
</evidence>
<evidence type="ECO:0000256" key="1">
    <source>
        <dbReference type="SAM" id="Coils"/>
    </source>
</evidence>
<dbReference type="VEuPathDB" id="VectorBase:BGLAX_030889"/>
<dbReference type="VEuPathDB" id="VectorBase:BGLB038779"/>
<name>A0A2C9M5W3_BIOGL</name>
<dbReference type="Proteomes" id="UP000076420">
    <property type="component" value="Unassembled WGS sequence"/>
</dbReference>